<organism evidence="1 2">
    <name type="scientific">Tegillarca granosa</name>
    <name type="common">Malaysian cockle</name>
    <name type="synonym">Anadara granosa</name>
    <dbReference type="NCBI Taxonomy" id="220873"/>
    <lineage>
        <taxon>Eukaryota</taxon>
        <taxon>Metazoa</taxon>
        <taxon>Spiralia</taxon>
        <taxon>Lophotrochozoa</taxon>
        <taxon>Mollusca</taxon>
        <taxon>Bivalvia</taxon>
        <taxon>Autobranchia</taxon>
        <taxon>Pteriomorphia</taxon>
        <taxon>Arcoida</taxon>
        <taxon>Arcoidea</taxon>
        <taxon>Arcidae</taxon>
        <taxon>Tegillarca</taxon>
    </lineage>
</organism>
<evidence type="ECO:0000313" key="2">
    <source>
        <dbReference type="Proteomes" id="UP001217089"/>
    </source>
</evidence>
<name>A0ABQ9FBV8_TEGGR</name>
<sequence>MADSSKKNERLLDEYSGKYIDNLLAPPRNSVRESKATRANHYTQGYKHGIKISDGESEKVHVTARCWPSMRKNQPPHTLSIEIDRPNGSITEGHCSCKAGISGIVLMLLLHNFQSVPEQQSYTMVVARPTENRKRKPVLCQIDLNTELPHVTENDIKTLESLTGTPLQSRMSPQVPLVPKPLGYVQIGSTLSYQTKHLRCITEPTTQECGNTSINRTAPVKLSSTIPTFKSKKLIQMVANPKPSTLESLPTYYLVMKLPSSCTHPRPFDDSIIMSAIKQVNK</sequence>
<accession>A0ABQ9FBV8</accession>
<proteinExistence type="predicted"/>
<comment type="caution">
    <text evidence="1">The sequence shown here is derived from an EMBL/GenBank/DDBJ whole genome shotgun (WGS) entry which is preliminary data.</text>
</comment>
<reference evidence="1 2" key="1">
    <citation type="submission" date="2022-12" db="EMBL/GenBank/DDBJ databases">
        <title>Chromosome-level genome of Tegillarca granosa.</title>
        <authorList>
            <person name="Kim J."/>
        </authorList>
    </citation>
    <scope>NUCLEOTIDE SEQUENCE [LARGE SCALE GENOMIC DNA]</scope>
    <source>
        <strain evidence="1">Teg-2019</strain>
        <tissue evidence="1">Adductor muscle</tissue>
    </source>
</reference>
<evidence type="ECO:0000313" key="1">
    <source>
        <dbReference type="EMBL" id="KAJ8314825.1"/>
    </source>
</evidence>
<keyword evidence="2" id="KW-1185">Reference proteome</keyword>
<protein>
    <submittedName>
        <fullName evidence="1">Uncharacterized protein</fullName>
    </submittedName>
</protein>
<gene>
    <name evidence="1" type="ORF">KUTeg_006975</name>
</gene>
<dbReference type="EMBL" id="JARBDR010000337">
    <property type="protein sequence ID" value="KAJ8314825.1"/>
    <property type="molecule type" value="Genomic_DNA"/>
</dbReference>
<dbReference type="Proteomes" id="UP001217089">
    <property type="component" value="Unassembled WGS sequence"/>
</dbReference>